<dbReference type="RefSeq" id="WP_345424240.1">
    <property type="nucleotide sequence ID" value="NZ_BAABHO010000076.1"/>
</dbReference>
<dbReference type="Gene3D" id="3.40.50.150">
    <property type="entry name" value="Vaccinia Virus protein VP39"/>
    <property type="match status" value="1"/>
</dbReference>
<gene>
    <name evidence="2" type="ORF">GCM10023200_56670</name>
</gene>
<dbReference type="PANTHER" id="PTHR34203">
    <property type="entry name" value="METHYLTRANSFERASE, FKBM FAMILY PROTEIN"/>
    <property type="match status" value="1"/>
</dbReference>
<sequence length="325" mass="34434">MTATAPLPVVTPPVRLSPWRRARVLTRRTLDAGLRAVPDRVVDAVHDRWITPDGVRDARWRLPATALYYRPLPGATITVPGGRGERLAVVGSRTERVLWWFGEAGYEAAEAAWWRRLCARAGDVLEVGANIGYYSVVGAAATSGAYTAVEAQPDAAAIVRRNLDLNGLHDARVVAAAAVADGAPDHLELALPDQESHQTAPTGSYLRDRAEGVDDRAAGRSVTVPTTPASALFTGRDLVKLDIEGSEAAVLTAAREAVLAARPVLLVEVLGGARRLHAVLADLLEHDYRLLAPTGAGARPLSLAAATGPGHRDVLLVPGERVGDL</sequence>
<dbReference type="InterPro" id="IPR006342">
    <property type="entry name" value="FkbM_mtfrase"/>
</dbReference>
<dbReference type="Proteomes" id="UP001500928">
    <property type="component" value="Unassembled WGS sequence"/>
</dbReference>
<name>A0ABP9CIM4_9PSEU</name>
<proteinExistence type="predicted"/>
<dbReference type="InterPro" id="IPR029063">
    <property type="entry name" value="SAM-dependent_MTases_sf"/>
</dbReference>
<reference evidence="3" key="1">
    <citation type="journal article" date="2019" name="Int. J. Syst. Evol. Microbiol.">
        <title>The Global Catalogue of Microorganisms (GCM) 10K type strain sequencing project: providing services to taxonomists for standard genome sequencing and annotation.</title>
        <authorList>
            <consortium name="The Broad Institute Genomics Platform"/>
            <consortium name="The Broad Institute Genome Sequencing Center for Infectious Disease"/>
            <person name="Wu L."/>
            <person name="Ma J."/>
        </authorList>
    </citation>
    <scope>NUCLEOTIDE SEQUENCE [LARGE SCALE GENOMIC DNA]</scope>
    <source>
        <strain evidence="3">JCM 17979</strain>
    </source>
</reference>
<dbReference type="SUPFAM" id="SSF53335">
    <property type="entry name" value="S-adenosyl-L-methionine-dependent methyltransferases"/>
    <property type="match status" value="1"/>
</dbReference>
<feature type="domain" description="Methyltransferase FkbM" evidence="1">
    <location>
        <begin position="126"/>
        <end position="290"/>
    </location>
</feature>
<dbReference type="NCBIfam" id="TIGR01444">
    <property type="entry name" value="fkbM_fam"/>
    <property type="match status" value="1"/>
</dbReference>
<dbReference type="EMBL" id="BAABHO010000076">
    <property type="protein sequence ID" value="GAA4811547.1"/>
    <property type="molecule type" value="Genomic_DNA"/>
</dbReference>
<dbReference type="InterPro" id="IPR052514">
    <property type="entry name" value="SAM-dependent_MTase"/>
</dbReference>
<organism evidence="2 3">
    <name type="scientific">Actinomycetospora chlora</name>
    <dbReference type="NCBI Taxonomy" id="663608"/>
    <lineage>
        <taxon>Bacteria</taxon>
        <taxon>Bacillati</taxon>
        <taxon>Actinomycetota</taxon>
        <taxon>Actinomycetes</taxon>
        <taxon>Pseudonocardiales</taxon>
        <taxon>Pseudonocardiaceae</taxon>
        <taxon>Actinomycetospora</taxon>
    </lineage>
</organism>
<protein>
    <recommendedName>
        <fullName evidence="1">Methyltransferase FkbM domain-containing protein</fullName>
    </recommendedName>
</protein>
<dbReference type="Pfam" id="PF05050">
    <property type="entry name" value="Methyltransf_21"/>
    <property type="match status" value="1"/>
</dbReference>
<evidence type="ECO:0000313" key="2">
    <source>
        <dbReference type="EMBL" id="GAA4811547.1"/>
    </source>
</evidence>
<comment type="caution">
    <text evidence="2">The sequence shown here is derived from an EMBL/GenBank/DDBJ whole genome shotgun (WGS) entry which is preliminary data.</text>
</comment>
<evidence type="ECO:0000313" key="3">
    <source>
        <dbReference type="Proteomes" id="UP001500928"/>
    </source>
</evidence>
<accession>A0ABP9CIM4</accession>
<dbReference type="PANTHER" id="PTHR34203:SF15">
    <property type="entry name" value="SLL1173 PROTEIN"/>
    <property type="match status" value="1"/>
</dbReference>
<evidence type="ECO:0000259" key="1">
    <source>
        <dbReference type="Pfam" id="PF05050"/>
    </source>
</evidence>
<keyword evidence="3" id="KW-1185">Reference proteome</keyword>